<protein>
    <submittedName>
        <fullName evidence="1">Uncharacterized protein</fullName>
    </submittedName>
</protein>
<evidence type="ECO:0000313" key="1">
    <source>
        <dbReference type="EMBL" id="BAD72538.1"/>
    </source>
</evidence>
<dbReference type="AlphaFoldDB" id="Q5SML8"/>
<reference evidence="2" key="2">
    <citation type="journal article" date="2008" name="Nucleic Acids Res.">
        <title>The rice annotation project database (RAP-DB): 2008 update.</title>
        <authorList>
            <consortium name="The rice annotation project (RAP)"/>
        </authorList>
    </citation>
    <scope>GENOME REANNOTATION</scope>
    <source>
        <strain evidence="2">cv. Nipponbare</strain>
    </source>
</reference>
<accession>Q5SML8</accession>
<organism evidence="1 2">
    <name type="scientific">Oryza sativa subsp. japonica</name>
    <name type="common">Rice</name>
    <dbReference type="NCBI Taxonomy" id="39947"/>
    <lineage>
        <taxon>Eukaryota</taxon>
        <taxon>Viridiplantae</taxon>
        <taxon>Streptophyta</taxon>
        <taxon>Embryophyta</taxon>
        <taxon>Tracheophyta</taxon>
        <taxon>Spermatophyta</taxon>
        <taxon>Magnoliopsida</taxon>
        <taxon>Liliopsida</taxon>
        <taxon>Poales</taxon>
        <taxon>Poaceae</taxon>
        <taxon>BOP clade</taxon>
        <taxon>Oryzoideae</taxon>
        <taxon>Oryzeae</taxon>
        <taxon>Oryzinae</taxon>
        <taxon>Oryza</taxon>
        <taxon>Oryza sativa</taxon>
    </lineage>
</organism>
<sequence>MIFSPGKCRVRTHGQYHIGSYQDLSTANHRGVDSISPLIYIQQPTATAVIDLPLLQSRVPRSSGLYAPSIIVIVALGWKRWQEGQIVGLSLGGGWGGVDLAPMRPSPPYGSGCQREEKP</sequence>
<dbReference type="EMBL" id="AP007226">
    <property type="protein sequence ID" value="BAD72538.1"/>
    <property type="molecule type" value="Genomic_DNA"/>
</dbReference>
<name>Q5SML8_ORYSJ</name>
<reference evidence="2" key="1">
    <citation type="journal article" date="2005" name="Nature">
        <title>The map-based sequence of the rice genome.</title>
        <authorList>
            <consortium name="International rice genome sequencing project (IRGSP)"/>
            <person name="Matsumoto T."/>
            <person name="Wu J."/>
            <person name="Kanamori H."/>
            <person name="Katayose Y."/>
            <person name="Fujisawa M."/>
            <person name="Namiki N."/>
            <person name="Mizuno H."/>
            <person name="Yamamoto K."/>
            <person name="Antonio B.A."/>
            <person name="Baba T."/>
            <person name="Sakata K."/>
            <person name="Nagamura Y."/>
            <person name="Aoki H."/>
            <person name="Arikawa K."/>
            <person name="Arita K."/>
            <person name="Bito T."/>
            <person name="Chiden Y."/>
            <person name="Fujitsuka N."/>
            <person name="Fukunaka R."/>
            <person name="Hamada M."/>
            <person name="Harada C."/>
            <person name="Hayashi A."/>
            <person name="Hijishita S."/>
            <person name="Honda M."/>
            <person name="Hosokawa S."/>
            <person name="Ichikawa Y."/>
            <person name="Idonuma A."/>
            <person name="Iijima M."/>
            <person name="Ikeda M."/>
            <person name="Ikeno M."/>
            <person name="Ito K."/>
            <person name="Ito S."/>
            <person name="Ito T."/>
            <person name="Ito Y."/>
            <person name="Ito Y."/>
            <person name="Iwabuchi A."/>
            <person name="Kamiya K."/>
            <person name="Karasawa W."/>
            <person name="Kurita K."/>
            <person name="Katagiri S."/>
            <person name="Kikuta A."/>
            <person name="Kobayashi H."/>
            <person name="Kobayashi N."/>
            <person name="Machita K."/>
            <person name="Maehara T."/>
            <person name="Masukawa M."/>
            <person name="Mizubayashi T."/>
            <person name="Mukai Y."/>
            <person name="Nagasaki H."/>
            <person name="Nagata Y."/>
            <person name="Naito S."/>
            <person name="Nakashima M."/>
            <person name="Nakama Y."/>
            <person name="Nakamichi Y."/>
            <person name="Nakamura M."/>
            <person name="Meguro A."/>
            <person name="Negishi M."/>
            <person name="Ohta I."/>
            <person name="Ohta T."/>
            <person name="Okamoto M."/>
            <person name="Ono N."/>
            <person name="Saji S."/>
            <person name="Sakaguchi M."/>
            <person name="Sakai K."/>
            <person name="Shibata M."/>
            <person name="Shimokawa T."/>
            <person name="Song J."/>
            <person name="Takazaki Y."/>
            <person name="Terasawa K."/>
            <person name="Tsugane M."/>
            <person name="Tsuji K."/>
            <person name="Ueda S."/>
            <person name="Waki K."/>
            <person name="Yamagata H."/>
            <person name="Yamamoto M."/>
            <person name="Yamamoto S."/>
            <person name="Yamane H."/>
            <person name="Yoshiki S."/>
            <person name="Yoshihara R."/>
            <person name="Yukawa K."/>
            <person name="Zhong H."/>
            <person name="Yano M."/>
            <person name="Yuan Q."/>
            <person name="Ouyang S."/>
            <person name="Liu J."/>
            <person name="Jones K.M."/>
            <person name="Gansberger K."/>
            <person name="Moffat K."/>
            <person name="Hill J."/>
            <person name="Bera J."/>
            <person name="Fadrosh D."/>
            <person name="Jin S."/>
            <person name="Johri S."/>
            <person name="Kim M."/>
            <person name="Overton L."/>
            <person name="Reardon M."/>
            <person name="Tsitrin T."/>
            <person name="Vuong H."/>
            <person name="Weaver B."/>
            <person name="Ciecko A."/>
            <person name="Tallon L."/>
            <person name="Jackson J."/>
            <person name="Pai G."/>
            <person name="Aken S.V."/>
            <person name="Utterback T."/>
            <person name="Reidmuller S."/>
            <person name="Feldblyum T."/>
            <person name="Hsiao J."/>
            <person name="Zismann V."/>
            <person name="Iobst S."/>
            <person name="de Vazeille A.R."/>
            <person name="Buell C.R."/>
            <person name="Ying K."/>
            <person name="Li Y."/>
            <person name="Lu T."/>
            <person name="Huang Y."/>
            <person name="Zhao Q."/>
            <person name="Feng Q."/>
            <person name="Zhang L."/>
            <person name="Zhu J."/>
            <person name="Weng Q."/>
            <person name="Mu J."/>
            <person name="Lu Y."/>
            <person name="Fan D."/>
            <person name="Liu Y."/>
            <person name="Guan J."/>
            <person name="Zhang Y."/>
            <person name="Yu S."/>
            <person name="Liu X."/>
            <person name="Zhang Y."/>
            <person name="Hong G."/>
            <person name="Han B."/>
            <person name="Choisne N."/>
            <person name="Demange N."/>
            <person name="Orjeda G."/>
            <person name="Samain S."/>
            <person name="Cattolico L."/>
            <person name="Pelletier E."/>
            <person name="Couloux A."/>
            <person name="Segurens B."/>
            <person name="Wincker P."/>
            <person name="D'Hont A."/>
            <person name="Scarpelli C."/>
            <person name="Weissenbach J."/>
            <person name="Salanoubat M."/>
            <person name="Quetier F."/>
            <person name="Yu Y."/>
            <person name="Kim H.R."/>
            <person name="Rambo T."/>
            <person name="Currie J."/>
            <person name="Collura K."/>
            <person name="Luo M."/>
            <person name="Yang T."/>
            <person name="Ammiraju J.S.S."/>
            <person name="Engler F."/>
            <person name="Soderlund C."/>
            <person name="Wing R.A."/>
            <person name="Palmer L.E."/>
            <person name="de la Bastide M."/>
            <person name="Spiegel L."/>
            <person name="Nascimento L."/>
            <person name="Zutavern T."/>
            <person name="O'Shaughnessy A."/>
            <person name="Dike S."/>
            <person name="Dedhia N."/>
            <person name="Preston R."/>
            <person name="Balija V."/>
            <person name="McCombie W.R."/>
            <person name="Chow T."/>
            <person name="Chen H."/>
            <person name="Chung M."/>
            <person name="Chen C."/>
            <person name="Shaw J."/>
            <person name="Wu H."/>
            <person name="Hsiao K."/>
            <person name="Chao Y."/>
            <person name="Chu M."/>
            <person name="Cheng C."/>
            <person name="Hour A."/>
            <person name="Lee P."/>
            <person name="Lin S."/>
            <person name="Lin Y."/>
            <person name="Liou J."/>
            <person name="Liu S."/>
            <person name="Hsing Y."/>
            <person name="Raghuvanshi S."/>
            <person name="Mohanty A."/>
            <person name="Bharti A.K."/>
            <person name="Gaur A."/>
            <person name="Gupta V."/>
            <person name="Kumar D."/>
            <person name="Ravi V."/>
            <person name="Vij S."/>
            <person name="Kapur A."/>
            <person name="Khurana P."/>
            <person name="Khurana P."/>
            <person name="Khurana J.P."/>
            <person name="Tyagi A.K."/>
            <person name="Gaikwad K."/>
            <person name="Singh A."/>
            <person name="Dalal V."/>
            <person name="Srivastava S."/>
            <person name="Dixit A."/>
            <person name="Pal A.K."/>
            <person name="Ghazi I.A."/>
            <person name="Yadav M."/>
            <person name="Pandit A."/>
            <person name="Bhargava A."/>
            <person name="Sureshbabu K."/>
            <person name="Batra K."/>
            <person name="Sharma T.R."/>
            <person name="Mohapatra T."/>
            <person name="Singh N.K."/>
            <person name="Messing J."/>
            <person name="Nelson A.B."/>
            <person name="Fuks G."/>
            <person name="Kavchok S."/>
            <person name="Keizer G."/>
            <person name="Linton E."/>
            <person name="Llaca V."/>
            <person name="Song R."/>
            <person name="Tanyolac B."/>
            <person name="Young S."/>
            <person name="Ho-Il K."/>
            <person name="Hahn J.H."/>
            <person name="Sangsakoo G."/>
            <person name="Vanavichit A."/>
            <person name="de Mattos Luiz.A.T."/>
            <person name="Zimmer P.D."/>
            <person name="Malone G."/>
            <person name="Dellagostin O."/>
            <person name="de Oliveira A.C."/>
            <person name="Bevan M."/>
            <person name="Bancroft I."/>
            <person name="Minx P."/>
            <person name="Cordum H."/>
            <person name="Wilson R."/>
            <person name="Cheng Z."/>
            <person name="Jin W."/>
            <person name="Jiang J."/>
            <person name="Leong S.A."/>
            <person name="Iwama H."/>
            <person name="Gojobori T."/>
            <person name="Itoh T."/>
            <person name="Niimura Y."/>
            <person name="Fujii Y."/>
            <person name="Habara T."/>
            <person name="Sakai H."/>
            <person name="Sato Y."/>
            <person name="Wilson G."/>
            <person name="Kumar K."/>
            <person name="McCouch S."/>
            <person name="Juretic N."/>
            <person name="Hoen D."/>
            <person name="Wright S."/>
            <person name="Bruskiewich R."/>
            <person name="Bureau T."/>
            <person name="Miyao A."/>
            <person name="Hirochika H."/>
            <person name="Nishikawa T."/>
            <person name="Kadowaki K."/>
            <person name="Sugiura M."/>
            <person name="Burr B."/>
            <person name="Sasaki T."/>
        </authorList>
    </citation>
    <scope>NUCLEOTIDE SEQUENCE [LARGE SCALE GENOMIC DNA]</scope>
    <source>
        <strain evidence="2">cv. Nipponbare</strain>
    </source>
</reference>
<gene>
    <name evidence="1" type="primary">OSJNBb0036B04.11</name>
</gene>
<evidence type="ECO:0000313" key="2">
    <source>
        <dbReference type="Proteomes" id="UP000000763"/>
    </source>
</evidence>
<dbReference type="Proteomes" id="UP000000763">
    <property type="component" value="Chromosome 6"/>
</dbReference>
<proteinExistence type="predicted"/>